<gene>
    <name evidence="2" type="ORF">GT019_15915</name>
</gene>
<dbReference type="EMBL" id="JAAAMV010000012">
    <property type="protein sequence ID" value="NBD25369.1"/>
    <property type="molecule type" value="Genomic_DNA"/>
</dbReference>
<dbReference type="Proteomes" id="UP000665561">
    <property type="component" value="Unassembled WGS sequence"/>
</dbReference>
<organism evidence="2 3">
    <name type="scientific">Paenibacillus glycinis</name>
    <dbReference type="NCBI Taxonomy" id="2697035"/>
    <lineage>
        <taxon>Bacteria</taxon>
        <taxon>Bacillati</taxon>
        <taxon>Bacillota</taxon>
        <taxon>Bacilli</taxon>
        <taxon>Bacillales</taxon>
        <taxon>Paenibacillaceae</taxon>
        <taxon>Paenibacillus</taxon>
    </lineage>
</organism>
<name>A0ABW9XRU3_9BACL</name>
<evidence type="ECO:0000256" key="1">
    <source>
        <dbReference type="SAM" id="MobiDB-lite"/>
    </source>
</evidence>
<evidence type="ECO:0000313" key="2">
    <source>
        <dbReference type="EMBL" id="NBD25369.1"/>
    </source>
</evidence>
<comment type="caution">
    <text evidence="2">The sequence shown here is derived from an EMBL/GenBank/DDBJ whole genome shotgun (WGS) entry which is preliminary data.</text>
</comment>
<evidence type="ECO:0000313" key="3">
    <source>
        <dbReference type="Proteomes" id="UP000665561"/>
    </source>
</evidence>
<dbReference type="RefSeq" id="WP_161744181.1">
    <property type="nucleotide sequence ID" value="NZ_JAAAMV010000012.1"/>
</dbReference>
<feature type="region of interest" description="Disordered" evidence="1">
    <location>
        <begin position="1"/>
        <end position="32"/>
    </location>
</feature>
<sequence length="52" mass="6195">MENEQQFKQQRMLSPGPPEKETDAYGNRSRYPNQGFEVKRCFVVRQMIMKDA</sequence>
<feature type="compositionally biased region" description="Polar residues" evidence="1">
    <location>
        <begin position="1"/>
        <end position="12"/>
    </location>
</feature>
<keyword evidence="3" id="KW-1185">Reference proteome</keyword>
<proteinExistence type="predicted"/>
<reference evidence="2 3" key="1">
    <citation type="submission" date="2020-01" db="EMBL/GenBank/DDBJ databases">
        <title>Paenibacillus soybeanensis sp. nov. isolated from the nodules of soybean (Glycine max(L.) Merr).</title>
        <authorList>
            <person name="Wang H."/>
        </authorList>
    </citation>
    <scope>NUCLEOTIDE SEQUENCE [LARGE SCALE GENOMIC DNA]</scope>
    <source>
        <strain evidence="2 3">T1</strain>
    </source>
</reference>
<protein>
    <submittedName>
        <fullName evidence="2">Uncharacterized protein</fullName>
    </submittedName>
</protein>
<accession>A0ABW9XRU3</accession>